<dbReference type="InterPro" id="IPR014895">
    <property type="entry name" value="Alginate_lyase_2"/>
</dbReference>
<dbReference type="OrthoDB" id="7788759at2"/>
<dbReference type="Gene3D" id="2.60.120.200">
    <property type="match status" value="1"/>
</dbReference>
<dbReference type="AlphaFoldDB" id="A0A2T0RMX3"/>
<dbReference type="SUPFAM" id="SSF49899">
    <property type="entry name" value="Concanavalin A-like lectins/glucanases"/>
    <property type="match status" value="1"/>
</dbReference>
<protein>
    <submittedName>
        <fullName evidence="2">F5/8 type C domain-containing protein</fullName>
    </submittedName>
</protein>
<evidence type="ECO:0000259" key="1">
    <source>
        <dbReference type="PROSITE" id="PS50022"/>
    </source>
</evidence>
<evidence type="ECO:0000313" key="2">
    <source>
        <dbReference type="EMBL" id="PRY22491.1"/>
    </source>
</evidence>
<organism evidence="2 3">
    <name type="scientific">Aliiruegeria haliotis</name>
    <dbReference type="NCBI Taxonomy" id="1280846"/>
    <lineage>
        <taxon>Bacteria</taxon>
        <taxon>Pseudomonadati</taxon>
        <taxon>Pseudomonadota</taxon>
        <taxon>Alphaproteobacteria</taxon>
        <taxon>Rhodobacterales</taxon>
        <taxon>Roseobacteraceae</taxon>
        <taxon>Aliiruegeria</taxon>
    </lineage>
</organism>
<gene>
    <name evidence="2" type="ORF">CLV78_10631</name>
</gene>
<dbReference type="PROSITE" id="PS50022">
    <property type="entry name" value="FA58C_3"/>
    <property type="match status" value="1"/>
</dbReference>
<dbReference type="Proteomes" id="UP000239480">
    <property type="component" value="Unassembled WGS sequence"/>
</dbReference>
<dbReference type="InterPro" id="IPR013320">
    <property type="entry name" value="ConA-like_dom_sf"/>
</dbReference>
<dbReference type="SUPFAM" id="SSF49785">
    <property type="entry name" value="Galactose-binding domain-like"/>
    <property type="match status" value="1"/>
</dbReference>
<reference evidence="2 3" key="1">
    <citation type="submission" date="2018-03" db="EMBL/GenBank/DDBJ databases">
        <title>Genomic Encyclopedia of Archaeal and Bacterial Type Strains, Phase II (KMG-II): from individual species to whole genera.</title>
        <authorList>
            <person name="Goeker M."/>
        </authorList>
    </citation>
    <scope>NUCLEOTIDE SEQUENCE [LARGE SCALE GENOMIC DNA]</scope>
    <source>
        <strain evidence="2 3">DSM 29328</strain>
    </source>
</reference>
<accession>A0A2T0RMX3</accession>
<sequence>MSHNNWEVIVTHATRTGVGLFLGAVLGTQTWANSACDANDALIIVSATDDGLYEETHGPENAIDGDFDADSRWSNQGQGAAKSLLLDLGATQTLKSLSIAWHKGDSRKSEFYVEVSADGTTFETRIPTRQSGGTTLDLEPYDFDDTAARFVRIVANGNESNDWNSIVEVAAFGCGVAVEKPEQPVLTERKGSGLFGLDPDKTPGENFDLTGWYVTTPADDDGDGKSDSVYENELAAGWTDPRYFYTDPATGGMVFRVTPAGAKTSANTSYTRTELRGMLRKGDYAIATRVDGGFPNKNNWVFSSAPLSAQAAAAGVDGKLTATLAVNQVTRQGKAYQVGRVVIGQIHAKNDEPIRLYYRKLPQNKYGSIYFAHDPETGKEVWVDVIGSRGDRIDNPDDGIALDEVFTYEIEVKGKPEGDSIIPMLHLKIIRDDGSEVAAEPFDMRDSGFSVEDEFMFFKAGAYTGNNTSPEPETDFDRVIFYKLDYSHDPAPKGDGSGFSNPTKAAAPAEPGIVFEDSFADGGRDDGPDAADTNWWTTSSSSAIEVTEGALGLVSGGSGRGIRTTFAPQVLSEGQTLRATFEFTTPETIGTDRESAFRVGLYDKLGRPELEGDLSASSKQPNRIYDGLPGYMIDFDIGVSDPAAANIDVRKHKDDSQGRLLGTTKGYERLGSGGTPYQFEAGTAYTGVMAVRKLGNGIEISGSLSKDGETLSEFRQTDEGSALDTFGMLAFHVNSKTFGSSKAKDTPDNGLDFTKVRVEVLP</sequence>
<proteinExistence type="predicted"/>
<feature type="domain" description="F5/8 type C" evidence="1">
    <location>
        <begin position="13"/>
        <end position="174"/>
    </location>
</feature>
<keyword evidence="3" id="KW-1185">Reference proteome</keyword>
<dbReference type="Pfam" id="PF00754">
    <property type="entry name" value="F5_F8_type_C"/>
    <property type="match status" value="1"/>
</dbReference>
<dbReference type="InterPro" id="IPR000421">
    <property type="entry name" value="FA58C"/>
</dbReference>
<dbReference type="Gene3D" id="2.60.120.260">
    <property type="entry name" value="Galactose-binding domain-like"/>
    <property type="match status" value="1"/>
</dbReference>
<dbReference type="EMBL" id="PVTD01000006">
    <property type="protein sequence ID" value="PRY22491.1"/>
    <property type="molecule type" value="Genomic_DNA"/>
</dbReference>
<name>A0A2T0RMX3_9RHOB</name>
<comment type="caution">
    <text evidence="2">The sequence shown here is derived from an EMBL/GenBank/DDBJ whole genome shotgun (WGS) entry which is preliminary data.</text>
</comment>
<dbReference type="Pfam" id="PF08787">
    <property type="entry name" value="Alginate_lyase2"/>
    <property type="match status" value="1"/>
</dbReference>
<evidence type="ECO:0000313" key="3">
    <source>
        <dbReference type="Proteomes" id="UP000239480"/>
    </source>
</evidence>
<dbReference type="InterPro" id="IPR008979">
    <property type="entry name" value="Galactose-bd-like_sf"/>
</dbReference>